<reference evidence="3" key="1">
    <citation type="journal article" date="2013" name="Genome Announc.">
        <title>Draft genome sequence of Botrytis cinerea BcDW1, inoculum for noble rot of grape berries.</title>
        <authorList>
            <person name="Blanco-Ulate B."/>
            <person name="Allen G."/>
            <person name="Powell A.L."/>
            <person name="Cantu D."/>
        </authorList>
    </citation>
    <scope>NUCLEOTIDE SEQUENCE [LARGE SCALE GENOMIC DNA]</scope>
    <source>
        <strain evidence="3">BcDW1</strain>
    </source>
</reference>
<accession>M7TIN4</accession>
<protein>
    <submittedName>
        <fullName evidence="2">Uncharacterized protein</fullName>
    </submittedName>
</protein>
<evidence type="ECO:0000256" key="1">
    <source>
        <dbReference type="SAM" id="MobiDB-lite"/>
    </source>
</evidence>
<dbReference type="AlphaFoldDB" id="M7TIN4"/>
<proteinExistence type="predicted"/>
<dbReference type="EMBL" id="KB708084">
    <property type="protein sequence ID" value="EMR81215.1"/>
    <property type="molecule type" value="Genomic_DNA"/>
</dbReference>
<feature type="region of interest" description="Disordered" evidence="1">
    <location>
        <begin position="660"/>
        <end position="691"/>
    </location>
</feature>
<evidence type="ECO:0000313" key="3">
    <source>
        <dbReference type="Proteomes" id="UP000012045"/>
    </source>
</evidence>
<dbReference type="Proteomes" id="UP000012045">
    <property type="component" value="Unassembled WGS sequence"/>
</dbReference>
<name>M7TIN4_BOTF1</name>
<evidence type="ECO:0000313" key="2">
    <source>
        <dbReference type="EMBL" id="EMR81215.1"/>
    </source>
</evidence>
<sequence>MRMIAYSDRGQSVSSSSNVHRLTKAGRKTKVNAAVLYGLDIATQYGVYFEKDLANFNALENRIAHILESLVAIAKQRVPWMSAIVRIFLTGVKDLKVLTKIITKWVPAQVQEILSANYWVVDDILKEGLSCGTTLGGCYLMVAKAIDPSPKKVAKPMAIYVGVGTSSSGLKGRARKHFNPRYRKYNGSKKFCRYIAGAVDGTDRENLAITALCVLSSRADTEKPTFGVISDLIEACFCILLGSLPEENDVPHVHEFVKYRNMCPENIFCADSVIGANRISLTESIRLHTQGSGRQNGVAQEAKGLDDKSPLVIAAMKRYNCGNRYEESVSPNITRRSGVKEASIFAYFGNECKIGLPMDLFRYLRVTEEIELTIVWEINDVGSRHQFLYLQQEVIDAELEGAHRLGINVQGVNENGQFFSFWVKRSSQGRDWSDQRKTVNHGGIAKYLSIMEAMDGRMQYPIPPNRVPLKTTDERKLTEFDVPILVGGLRTTPALNPHFTNLTIDDVARGQSFAAAAVCTCDIEWYKCVAYKHDNAVGLQKAVALPDNIFVTTEGLAIDRSGRAIDNGQDPGYTRVDLVTRSWSYFVPNAPDAIFPYNWEANMRKALARAINGFVKLDRGATSRNTVGAAWENDAWSFRLGKLDYYQKATVRKNKKAFDLVGNPRSRNQKKKNDGDENVDVNVPALKKDEK</sequence>
<gene>
    <name evidence="2" type="ORF">BcDW1_10204</name>
</gene>
<dbReference type="HOGENOM" id="CLU_412171_0_0_1"/>
<dbReference type="OrthoDB" id="10339286at2759"/>
<organism evidence="2 3">
    <name type="scientific">Botryotinia fuckeliana (strain BcDW1)</name>
    <name type="common">Noble rot fungus</name>
    <name type="synonym">Botrytis cinerea</name>
    <dbReference type="NCBI Taxonomy" id="1290391"/>
    <lineage>
        <taxon>Eukaryota</taxon>
        <taxon>Fungi</taxon>
        <taxon>Dikarya</taxon>
        <taxon>Ascomycota</taxon>
        <taxon>Pezizomycotina</taxon>
        <taxon>Leotiomycetes</taxon>
        <taxon>Helotiales</taxon>
        <taxon>Sclerotiniaceae</taxon>
        <taxon>Botrytis</taxon>
    </lineage>
</organism>